<comment type="caution">
    <text evidence="7">The sequence shown here is derived from an EMBL/GenBank/DDBJ whole genome shotgun (WGS) entry which is preliminary data.</text>
</comment>
<name>A0AAV9IT45_CYACA</name>
<feature type="region of interest" description="Disordered" evidence="5">
    <location>
        <begin position="755"/>
        <end position="779"/>
    </location>
</feature>
<proteinExistence type="predicted"/>
<evidence type="ECO:0000259" key="6">
    <source>
        <dbReference type="Pfam" id="PF07524"/>
    </source>
</evidence>
<keyword evidence="8" id="KW-1185">Reference proteome</keyword>
<evidence type="ECO:0000313" key="7">
    <source>
        <dbReference type="EMBL" id="KAK4535432.1"/>
    </source>
</evidence>
<feature type="compositionally biased region" description="Basic and acidic residues" evidence="5">
    <location>
        <begin position="204"/>
        <end position="216"/>
    </location>
</feature>
<feature type="compositionally biased region" description="Low complexity" evidence="5">
    <location>
        <begin position="193"/>
        <end position="203"/>
    </location>
</feature>
<feature type="region of interest" description="Disordered" evidence="5">
    <location>
        <begin position="522"/>
        <end position="541"/>
    </location>
</feature>
<feature type="region of interest" description="Disordered" evidence="5">
    <location>
        <begin position="105"/>
        <end position="136"/>
    </location>
</feature>
<evidence type="ECO:0000256" key="5">
    <source>
        <dbReference type="SAM" id="MobiDB-lite"/>
    </source>
</evidence>
<feature type="compositionally biased region" description="Basic and acidic residues" evidence="5">
    <location>
        <begin position="113"/>
        <end position="128"/>
    </location>
</feature>
<feature type="domain" description="Bromodomain associated" evidence="6">
    <location>
        <begin position="552"/>
        <end position="596"/>
    </location>
</feature>
<dbReference type="Pfam" id="PF07524">
    <property type="entry name" value="Bromo_TP"/>
    <property type="match status" value="1"/>
</dbReference>
<dbReference type="Gene3D" id="1.10.20.10">
    <property type="entry name" value="Histone, subunit A"/>
    <property type="match status" value="1"/>
</dbReference>
<dbReference type="AlphaFoldDB" id="A0AAV9IT45"/>
<feature type="region of interest" description="Disordered" evidence="5">
    <location>
        <begin position="40"/>
        <end position="69"/>
    </location>
</feature>
<evidence type="ECO:0000313" key="8">
    <source>
        <dbReference type="Proteomes" id="UP001301350"/>
    </source>
</evidence>
<evidence type="ECO:0000256" key="2">
    <source>
        <dbReference type="ARBA" id="ARBA00023015"/>
    </source>
</evidence>
<organism evidence="7 8">
    <name type="scientific">Cyanidium caldarium</name>
    <name type="common">Red alga</name>
    <dbReference type="NCBI Taxonomy" id="2771"/>
    <lineage>
        <taxon>Eukaryota</taxon>
        <taxon>Rhodophyta</taxon>
        <taxon>Bangiophyceae</taxon>
        <taxon>Cyanidiales</taxon>
        <taxon>Cyanidiaceae</taxon>
        <taxon>Cyanidium</taxon>
    </lineage>
</organism>
<feature type="compositionally biased region" description="Pro residues" evidence="5">
    <location>
        <begin position="527"/>
        <end position="537"/>
    </location>
</feature>
<dbReference type="InterPro" id="IPR009072">
    <property type="entry name" value="Histone-fold"/>
</dbReference>
<feature type="compositionally biased region" description="Basic and acidic residues" evidence="5">
    <location>
        <begin position="40"/>
        <end position="49"/>
    </location>
</feature>
<accession>A0AAV9IT45</accession>
<sequence length="779" mass="84131">MGGQQPHSMPVGESGVPVDNPRLAATYAWYGDVEQWYDREWQEAARDEQAEAGGKGQEDDAGHGETGQSSCAALPAVKWYQECPYVLLDEESADEARDALLSRTAASTVAKHPPPERSGEHIGGEPGRKATKRRRTGALNAAATNAHLHAVLDGLHGYSEQRQQEMERADGTASSAILSEPRTPPRKSRRRAAAAVAADSRASSPERRSASPRESDGGSSSSNRGVAAAYASVWNYRELVRRVDAGKYDSTDAFAADLSLMLSSSSSSSSSHGHRAKASEEGTPRPTREALRQAADDLRHRLFQLLRRPPGKAEPLAKASVTPSPAATGTTPGAAALSALRQLHRQHQAYVTQQMQLAFAERDAAPDPRLAWHLDDVESTEVERAWPEMFMGPCLPDLHRAIRPPSPSRAADTNEGEGEVSLMYREDVECVTRIHRLRSRILQAVAELQTRTHPSVDAKAASDMIHEVPAERKPVITPVPLMIDTDHDAADAWEAPDHRQPTRPDGVANHLVEDVSDDHEAALPLQPRCPPPPPPSLSAPDTEQLPLEWYRLRQAVAAVLYLGGFARGQRSALDTLTETAVDYLQRLGRALTAHRDAREAADGPAPSVRRGRCFPAATAASADALAQLATEVGASGLRGGFASLMRYREVEVPAMRAALRASEKLLQQRWQHVQAMAQEAGVEVERSADGDGPHTATCATEAVQHIDEHAALRLFGAASDRLVVNVLQLDRVGAPTAAVPYALAAAVCHRMEAAARGSHPNRVMDRPPPPTHTEADVPE</sequence>
<feature type="region of interest" description="Disordered" evidence="5">
    <location>
        <begin position="310"/>
        <end position="330"/>
    </location>
</feature>
<dbReference type="GO" id="GO:0005634">
    <property type="term" value="C:nucleus"/>
    <property type="evidence" value="ECO:0007669"/>
    <property type="project" value="UniProtKB-SubCell"/>
</dbReference>
<feature type="compositionally biased region" description="Basic and acidic residues" evidence="5">
    <location>
        <begin position="277"/>
        <end position="290"/>
    </location>
</feature>
<evidence type="ECO:0000256" key="3">
    <source>
        <dbReference type="ARBA" id="ARBA00023163"/>
    </source>
</evidence>
<dbReference type="GO" id="GO:0046982">
    <property type="term" value="F:protein heterodimerization activity"/>
    <property type="evidence" value="ECO:0007669"/>
    <property type="project" value="InterPro"/>
</dbReference>
<dbReference type="InterPro" id="IPR006565">
    <property type="entry name" value="BTP"/>
</dbReference>
<keyword evidence="4" id="KW-0539">Nucleus</keyword>
<evidence type="ECO:0000256" key="1">
    <source>
        <dbReference type="ARBA" id="ARBA00004123"/>
    </source>
</evidence>
<keyword evidence="3" id="KW-0804">Transcription</keyword>
<feature type="region of interest" description="Disordered" evidence="5">
    <location>
        <begin position="162"/>
        <end position="224"/>
    </location>
</feature>
<gene>
    <name evidence="7" type="ORF">CDCA_CDCA05G1457</name>
</gene>
<protein>
    <recommendedName>
        <fullName evidence="6">Bromodomain associated domain-containing protein</fullName>
    </recommendedName>
</protein>
<keyword evidence="2" id="KW-0805">Transcription regulation</keyword>
<feature type="region of interest" description="Disordered" evidence="5">
    <location>
        <begin position="263"/>
        <end position="290"/>
    </location>
</feature>
<reference evidence="7 8" key="1">
    <citation type="submission" date="2022-07" db="EMBL/GenBank/DDBJ databases">
        <title>Genome-wide signatures of adaptation to extreme environments.</title>
        <authorList>
            <person name="Cho C.H."/>
            <person name="Yoon H.S."/>
        </authorList>
    </citation>
    <scope>NUCLEOTIDE SEQUENCE [LARGE SCALE GENOMIC DNA]</scope>
    <source>
        <strain evidence="7 8">DBV 063 E5</strain>
    </source>
</reference>
<dbReference type="EMBL" id="JANCYW010000005">
    <property type="protein sequence ID" value="KAK4535432.1"/>
    <property type="molecule type" value="Genomic_DNA"/>
</dbReference>
<evidence type="ECO:0000256" key="4">
    <source>
        <dbReference type="ARBA" id="ARBA00023242"/>
    </source>
</evidence>
<dbReference type="Proteomes" id="UP001301350">
    <property type="component" value="Unassembled WGS sequence"/>
</dbReference>
<comment type="subcellular location">
    <subcellularLocation>
        <location evidence="1">Nucleus</location>
    </subcellularLocation>
</comment>